<comment type="caution">
    <text evidence="8">The sequence shown here is derived from an EMBL/GenBank/DDBJ whole genome shotgun (WGS) entry which is preliminary data.</text>
</comment>
<evidence type="ECO:0000256" key="5">
    <source>
        <dbReference type="ARBA" id="ARBA00023163"/>
    </source>
</evidence>
<dbReference type="Proteomes" id="UP001162318">
    <property type="component" value="Unassembled WGS sequence"/>
</dbReference>
<keyword evidence="3" id="KW-0678">Repressor</keyword>
<organism evidence="8 9">
    <name type="scientific">Sphingobium yanoikuyae</name>
    <name type="common">Sphingomonas yanoikuyae</name>
    <dbReference type="NCBI Taxonomy" id="13690"/>
    <lineage>
        <taxon>Bacteria</taxon>
        <taxon>Pseudomonadati</taxon>
        <taxon>Pseudomonadota</taxon>
        <taxon>Alphaproteobacteria</taxon>
        <taxon>Sphingomonadales</taxon>
        <taxon>Sphingomonadaceae</taxon>
        <taxon>Sphingobium</taxon>
    </lineage>
</organism>
<evidence type="ECO:0000313" key="9">
    <source>
        <dbReference type="Proteomes" id="UP001162318"/>
    </source>
</evidence>
<comment type="similarity">
    <text evidence="1">Belongs to the CcdB toxin family.</text>
</comment>
<dbReference type="InterPro" id="IPR011067">
    <property type="entry name" value="Plasmid_toxin/cell-grow_inhib"/>
</dbReference>
<evidence type="ECO:0000256" key="3">
    <source>
        <dbReference type="ARBA" id="ARBA00022491"/>
    </source>
</evidence>
<gene>
    <name evidence="8" type="ORF">N5J77_05040</name>
</gene>
<reference evidence="8" key="1">
    <citation type="submission" date="2022-09" db="EMBL/GenBank/DDBJ databases">
        <title>Intensive care unit water sources are persistently colonized with multi-drug resistant bacteria and are the site of extensive horizontal gene transfer of antibiotic resistance genes.</title>
        <authorList>
            <person name="Diorio-Toth L."/>
        </authorList>
    </citation>
    <scope>NUCLEOTIDE SEQUENCE</scope>
    <source>
        <strain evidence="8">GD03659</strain>
    </source>
</reference>
<dbReference type="SUPFAM" id="SSF50118">
    <property type="entry name" value="Cell growth inhibitor/plasmid maintenance toxic component"/>
    <property type="match status" value="1"/>
</dbReference>
<dbReference type="GO" id="GO:0006276">
    <property type="term" value="P:plasmid maintenance"/>
    <property type="evidence" value="ECO:0007669"/>
    <property type="project" value="InterPro"/>
</dbReference>
<dbReference type="InterPro" id="IPR002712">
    <property type="entry name" value="CcdB"/>
</dbReference>
<protein>
    <recommendedName>
        <fullName evidence="2">Toxin CcdB</fullName>
    </recommendedName>
    <alternativeName>
        <fullName evidence="7">Cytotoxic protein CcdB</fullName>
    </alternativeName>
    <alternativeName>
        <fullName evidence="6">Protein LetD</fullName>
    </alternativeName>
</protein>
<keyword evidence="5" id="KW-0804">Transcription</keyword>
<evidence type="ECO:0000313" key="8">
    <source>
        <dbReference type="EMBL" id="MDH2130482.1"/>
    </source>
</evidence>
<dbReference type="RefSeq" id="WP_279729147.1">
    <property type="nucleotide sequence ID" value="NZ_JAOCKX010000005.1"/>
</dbReference>
<evidence type="ECO:0000256" key="1">
    <source>
        <dbReference type="ARBA" id="ARBA00005230"/>
    </source>
</evidence>
<dbReference type="AlphaFoldDB" id="A0AA43BB43"/>
<keyword evidence="4" id="KW-0805">Transcription regulation</keyword>
<evidence type="ECO:0000256" key="2">
    <source>
        <dbReference type="ARBA" id="ARBA00015075"/>
    </source>
</evidence>
<dbReference type="GO" id="GO:0008657">
    <property type="term" value="F:DNA topoisomerase type II (double strand cut, ATP-hydrolyzing) inhibitor activity"/>
    <property type="evidence" value="ECO:0007669"/>
    <property type="project" value="InterPro"/>
</dbReference>
<accession>A0AA43BB43</accession>
<evidence type="ECO:0000256" key="6">
    <source>
        <dbReference type="ARBA" id="ARBA00029628"/>
    </source>
</evidence>
<dbReference type="EMBL" id="JAOCKX010000005">
    <property type="protein sequence ID" value="MDH2130482.1"/>
    <property type="molecule type" value="Genomic_DNA"/>
</dbReference>
<name>A0AA43BB43_SPHYA</name>
<dbReference type="Gene3D" id="2.30.30.110">
    <property type="match status" value="1"/>
</dbReference>
<proteinExistence type="inferred from homology"/>
<dbReference type="Pfam" id="PF01845">
    <property type="entry name" value="CcdB"/>
    <property type="match status" value="1"/>
</dbReference>
<evidence type="ECO:0000256" key="7">
    <source>
        <dbReference type="ARBA" id="ARBA00033135"/>
    </source>
</evidence>
<sequence>MARFDVYRLEGGLVLDCQADLLQVFDRRFVVPLLLLSPTDVPSPTKRLHPQFDVQAQPYIMATHMAASVPTHLLGRRVATLSHEQDAIMNALDMLVSGY</sequence>
<evidence type="ECO:0000256" key="4">
    <source>
        <dbReference type="ARBA" id="ARBA00023015"/>
    </source>
</evidence>